<evidence type="ECO:0000256" key="6">
    <source>
        <dbReference type="ARBA" id="ARBA00022989"/>
    </source>
</evidence>
<evidence type="ECO:0000256" key="4">
    <source>
        <dbReference type="ARBA" id="ARBA00022729"/>
    </source>
</evidence>
<feature type="transmembrane region" description="Helical" evidence="13">
    <location>
        <begin position="163"/>
        <end position="184"/>
    </location>
</feature>
<evidence type="ECO:0000256" key="12">
    <source>
        <dbReference type="SAM" id="MobiDB-lite"/>
    </source>
</evidence>
<reference evidence="15" key="1">
    <citation type="journal article" date="2021" name="Evol. Appl.">
        <title>The genome of the Pyrenean desman and the effects of bottlenecks and inbreeding on the genomic landscape of an endangered species.</title>
        <authorList>
            <person name="Escoda L."/>
            <person name="Castresana J."/>
        </authorList>
    </citation>
    <scope>NUCLEOTIDE SEQUENCE</scope>
    <source>
        <strain evidence="15">IBE-C5619</strain>
    </source>
</reference>
<dbReference type="PANTHER" id="PTHR11860:SF101">
    <property type="entry name" value="CMRF35-LIKE MOLECULE 1"/>
    <property type="match status" value="1"/>
</dbReference>
<dbReference type="InterPro" id="IPR036179">
    <property type="entry name" value="Ig-like_dom_sf"/>
</dbReference>
<dbReference type="InterPro" id="IPR050671">
    <property type="entry name" value="CD300_family_receptors"/>
</dbReference>
<dbReference type="GO" id="GO:0002376">
    <property type="term" value="P:immune system process"/>
    <property type="evidence" value="ECO:0007669"/>
    <property type="project" value="UniProtKB-KW"/>
</dbReference>
<evidence type="ECO:0000256" key="13">
    <source>
        <dbReference type="SAM" id="Phobius"/>
    </source>
</evidence>
<dbReference type="GO" id="GO:0004888">
    <property type="term" value="F:transmembrane signaling receptor activity"/>
    <property type="evidence" value="ECO:0007669"/>
    <property type="project" value="TreeGrafter"/>
</dbReference>
<dbReference type="InterPro" id="IPR013783">
    <property type="entry name" value="Ig-like_fold"/>
</dbReference>
<keyword evidence="16" id="KW-1185">Reference proteome</keyword>
<feature type="domain" description="Immunoglobulin" evidence="14">
    <location>
        <begin position="12"/>
        <end position="113"/>
    </location>
</feature>
<dbReference type="Gene3D" id="2.60.40.10">
    <property type="entry name" value="Immunoglobulins"/>
    <property type="match status" value="1"/>
</dbReference>
<comment type="subcellular location">
    <subcellularLocation>
        <location evidence="1">Cell membrane</location>
        <topology evidence="1">Single-pass type I membrane protein</topology>
    </subcellularLocation>
</comment>
<keyword evidence="7 13" id="KW-0472">Membrane</keyword>
<keyword evidence="6 13" id="KW-1133">Transmembrane helix</keyword>
<keyword evidence="2" id="KW-1003">Cell membrane</keyword>
<evidence type="ECO:0000313" key="15">
    <source>
        <dbReference type="EMBL" id="KAG8511871.1"/>
    </source>
</evidence>
<evidence type="ECO:0000256" key="1">
    <source>
        <dbReference type="ARBA" id="ARBA00004251"/>
    </source>
</evidence>
<organism evidence="15 16">
    <name type="scientific">Galemys pyrenaicus</name>
    <name type="common">Iberian desman</name>
    <name type="synonym">Pyrenean desman</name>
    <dbReference type="NCBI Taxonomy" id="202257"/>
    <lineage>
        <taxon>Eukaryota</taxon>
        <taxon>Metazoa</taxon>
        <taxon>Chordata</taxon>
        <taxon>Craniata</taxon>
        <taxon>Vertebrata</taxon>
        <taxon>Euteleostomi</taxon>
        <taxon>Mammalia</taxon>
        <taxon>Eutheria</taxon>
        <taxon>Laurasiatheria</taxon>
        <taxon>Eulipotyphla</taxon>
        <taxon>Talpidae</taxon>
        <taxon>Galemys</taxon>
    </lineage>
</organism>
<evidence type="ECO:0000256" key="7">
    <source>
        <dbReference type="ARBA" id="ARBA00023136"/>
    </source>
</evidence>
<comment type="caution">
    <text evidence="15">The sequence shown here is derived from an EMBL/GenBank/DDBJ whole genome shotgun (WGS) entry which is preliminary data.</text>
</comment>
<keyword evidence="4" id="KW-0732">Signal</keyword>
<gene>
    <name evidence="15" type="ORF">J0S82_017184</name>
</gene>
<evidence type="ECO:0000256" key="11">
    <source>
        <dbReference type="ARBA" id="ARBA00043958"/>
    </source>
</evidence>
<dbReference type="FunFam" id="2.60.40.10:FF:000370">
    <property type="entry name" value="CMRF35-like molecule 1"/>
    <property type="match status" value="1"/>
</dbReference>
<sequence>MCLPGSSALSSPGTVQGWERGSLTVECRYDPGYETYKKRWCRRIDWITCKTLVETTGSEQEVRRGRVSIRDHHKYHTFTVTMEKLRLDDANTYWCGIVSRRSVLWAQVKVTVYRAPTTVSTTRATTATTTTNATTTTTATTIIAPVSPEEGTGRLTVPSIRELLLPITVVSVLLLVLTASFLAWRVGKRQRRGWRGQLRSWAMGGWVLLSAARPSALWAPPLLLAGSWQQRRLRPEGPFQKEDVSYTVLSLGASGQEPTYGNMEQFATHDPRRGREEPTEYSAVRKH</sequence>
<protein>
    <submittedName>
        <fullName evidence="15">CMRF35-like molecule 1</fullName>
    </submittedName>
</protein>
<evidence type="ECO:0000256" key="3">
    <source>
        <dbReference type="ARBA" id="ARBA00022692"/>
    </source>
</evidence>
<dbReference type="CDD" id="cd05716">
    <property type="entry name" value="IgV_pIgR_like"/>
    <property type="match status" value="1"/>
</dbReference>
<comment type="similarity">
    <text evidence="11">Belongs to the CD300 family.</text>
</comment>
<dbReference type="SMART" id="SM00409">
    <property type="entry name" value="IG"/>
    <property type="match status" value="1"/>
</dbReference>
<dbReference type="Proteomes" id="UP000700334">
    <property type="component" value="Unassembled WGS sequence"/>
</dbReference>
<evidence type="ECO:0000256" key="5">
    <source>
        <dbReference type="ARBA" id="ARBA00022859"/>
    </source>
</evidence>
<evidence type="ECO:0000313" key="16">
    <source>
        <dbReference type="Proteomes" id="UP000700334"/>
    </source>
</evidence>
<feature type="region of interest" description="Disordered" evidence="12">
    <location>
        <begin position="255"/>
        <end position="287"/>
    </location>
</feature>
<keyword evidence="5" id="KW-0391">Immunity</keyword>
<feature type="compositionally biased region" description="Basic and acidic residues" evidence="12">
    <location>
        <begin position="267"/>
        <end position="278"/>
    </location>
</feature>
<dbReference type="GO" id="GO:0005886">
    <property type="term" value="C:plasma membrane"/>
    <property type="evidence" value="ECO:0007669"/>
    <property type="project" value="UniProtKB-SubCell"/>
</dbReference>
<name>A0A8J5ZYK9_GALPY</name>
<proteinExistence type="inferred from homology"/>
<keyword evidence="3 13" id="KW-0812">Transmembrane</keyword>
<keyword evidence="9" id="KW-0675">Receptor</keyword>
<accession>A0A8J5ZYK9</accession>
<dbReference type="PANTHER" id="PTHR11860">
    <property type="entry name" value="POLYMERIC-IMMUNOGLOBULIN RECEPTOR"/>
    <property type="match status" value="1"/>
</dbReference>
<dbReference type="Pfam" id="PF07686">
    <property type="entry name" value="V-set"/>
    <property type="match status" value="1"/>
</dbReference>
<evidence type="ECO:0000256" key="8">
    <source>
        <dbReference type="ARBA" id="ARBA00023157"/>
    </source>
</evidence>
<dbReference type="EMBL" id="JAGFMF010011813">
    <property type="protein sequence ID" value="KAG8511871.1"/>
    <property type="molecule type" value="Genomic_DNA"/>
</dbReference>
<keyword evidence="8" id="KW-1015">Disulfide bond</keyword>
<evidence type="ECO:0000259" key="14">
    <source>
        <dbReference type="SMART" id="SM00409"/>
    </source>
</evidence>
<dbReference type="SUPFAM" id="SSF48726">
    <property type="entry name" value="Immunoglobulin"/>
    <property type="match status" value="1"/>
</dbReference>
<keyword evidence="10" id="KW-0393">Immunoglobulin domain</keyword>
<dbReference type="AlphaFoldDB" id="A0A8J5ZYK9"/>
<dbReference type="InterPro" id="IPR013106">
    <property type="entry name" value="Ig_V-set"/>
</dbReference>
<dbReference type="OrthoDB" id="8920197at2759"/>
<evidence type="ECO:0000256" key="2">
    <source>
        <dbReference type="ARBA" id="ARBA00022475"/>
    </source>
</evidence>
<dbReference type="InterPro" id="IPR003599">
    <property type="entry name" value="Ig_sub"/>
</dbReference>
<evidence type="ECO:0000256" key="9">
    <source>
        <dbReference type="ARBA" id="ARBA00023170"/>
    </source>
</evidence>
<evidence type="ECO:0000256" key="10">
    <source>
        <dbReference type="ARBA" id="ARBA00023319"/>
    </source>
</evidence>